<dbReference type="NCBIfam" id="TIGR01662">
    <property type="entry name" value="HAD-SF-IIIA"/>
    <property type="match status" value="1"/>
</dbReference>
<keyword evidence="4" id="KW-0460">Magnesium</keyword>
<dbReference type="InterPro" id="IPR041492">
    <property type="entry name" value="HAD_2"/>
</dbReference>
<accession>A0A1G6GUI6</accession>
<dbReference type="InterPro" id="IPR023214">
    <property type="entry name" value="HAD_sf"/>
</dbReference>
<dbReference type="PRINTS" id="PR00413">
    <property type="entry name" value="HADHALOGNASE"/>
</dbReference>
<dbReference type="AlphaFoldDB" id="A0A1G6GUI6"/>
<evidence type="ECO:0000256" key="3">
    <source>
        <dbReference type="ARBA" id="ARBA00022801"/>
    </source>
</evidence>
<keyword evidence="2" id="KW-0479">Metal-binding</keyword>
<dbReference type="PANTHER" id="PTHR46470">
    <property type="entry name" value="N-ACYLNEURAMINATE-9-PHOSPHATASE"/>
    <property type="match status" value="1"/>
</dbReference>
<evidence type="ECO:0000256" key="4">
    <source>
        <dbReference type="ARBA" id="ARBA00022842"/>
    </source>
</evidence>
<dbReference type="GO" id="GO:0046872">
    <property type="term" value="F:metal ion binding"/>
    <property type="evidence" value="ECO:0007669"/>
    <property type="project" value="UniProtKB-KW"/>
</dbReference>
<dbReference type="Gene3D" id="3.40.50.1000">
    <property type="entry name" value="HAD superfamily/HAD-like"/>
    <property type="match status" value="1"/>
</dbReference>
<comment type="cofactor">
    <cofactor evidence="1">
        <name>Mg(2+)</name>
        <dbReference type="ChEBI" id="CHEBI:18420"/>
    </cofactor>
</comment>
<dbReference type="NCBIfam" id="TIGR01509">
    <property type="entry name" value="HAD-SF-IA-v3"/>
    <property type="match status" value="1"/>
</dbReference>
<evidence type="ECO:0000256" key="2">
    <source>
        <dbReference type="ARBA" id="ARBA00022723"/>
    </source>
</evidence>
<dbReference type="SUPFAM" id="SSF56784">
    <property type="entry name" value="HAD-like"/>
    <property type="match status" value="1"/>
</dbReference>
<evidence type="ECO:0000313" key="5">
    <source>
        <dbReference type="EMBL" id="SDB85601.1"/>
    </source>
</evidence>
<dbReference type="Pfam" id="PF13419">
    <property type="entry name" value="HAD_2"/>
    <property type="match status" value="1"/>
</dbReference>
<dbReference type="InterPro" id="IPR036412">
    <property type="entry name" value="HAD-like_sf"/>
</dbReference>
<keyword evidence="3 5" id="KW-0378">Hydrolase</keyword>
<protein>
    <submittedName>
        <fullName evidence="5">Putative hydrolase of the HAD superfamily</fullName>
    </submittedName>
</protein>
<dbReference type="PANTHER" id="PTHR46470:SF2">
    <property type="entry name" value="GLYCERALDEHYDE 3-PHOSPHATE PHOSPHATASE"/>
    <property type="match status" value="1"/>
</dbReference>
<dbReference type="SFLD" id="SFLDS00003">
    <property type="entry name" value="Haloacid_Dehalogenase"/>
    <property type="match status" value="1"/>
</dbReference>
<dbReference type="InterPro" id="IPR006549">
    <property type="entry name" value="HAD-SF_hydro_IIIA"/>
</dbReference>
<evidence type="ECO:0000313" key="6">
    <source>
        <dbReference type="Proteomes" id="UP000242501"/>
    </source>
</evidence>
<dbReference type="NCBIfam" id="TIGR01549">
    <property type="entry name" value="HAD-SF-IA-v1"/>
    <property type="match status" value="1"/>
</dbReference>
<dbReference type="InterPro" id="IPR006439">
    <property type="entry name" value="HAD-SF_hydro_IA"/>
</dbReference>
<evidence type="ECO:0000256" key="1">
    <source>
        <dbReference type="ARBA" id="ARBA00001946"/>
    </source>
</evidence>
<organism evidence="5 6">
    <name type="scientific">Acinetobacter boissieri</name>
    <dbReference type="NCBI Taxonomy" id="1219383"/>
    <lineage>
        <taxon>Bacteria</taxon>
        <taxon>Pseudomonadati</taxon>
        <taxon>Pseudomonadota</taxon>
        <taxon>Gammaproteobacteria</taxon>
        <taxon>Moraxellales</taxon>
        <taxon>Moraxellaceae</taxon>
        <taxon>Acinetobacter</taxon>
    </lineage>
</organism>
<dbReference type="Proteomes" id="UP000242501">
    <property type="component" value="Unassembled WGS sequence"/>
</dbReference>
<dbReference type="GO" id="GO:0016791">
    <property type="term" value="F:phosphatase activity"/>
    <property type="evidence" value="ECO:0007669"/>
    <property type="project" value="TreeGrafter"/>
</dbReference>
<name>A0A1G6GUI6_9GAMM</name>
<keyword evidence="6" id="KW-1185">Reference proteome</keyword>
<dbReference type="STRING" id="1219383.SAMN05421733_102246"/>
<dbReference type="EMBL" id="FMYL01000002">
    <property type="protein sequence ID" value="SDB85601.1"/>
    <property type="molecule type" value="Genomic_DNA"/>
</dbReference>
<proteinExistence type="predicted"/>
<sequence length="238" mass="27820">MVKLFLPIGEFKKMKKTLLFDLDQTLLNRNESLIKFLNWQVNFFKLVPPNLKASFIHRFIELENNGTVWKDIVYNQLIKDFNIKKYNQQQLLESYINDFNKFSTSFECVEETIQLLHKQGYQMGLVSNGKTPFQEHNFYALGLSEYFSLVVVSEAIGLRKPDPQIFIYACTQFNCMPLDCIFIGDNPKADIEGAKKVGMQTIYFHPILSLESPFSDESIHHYNQLEDAIKRLEEKIIL</sequence>
<dbReference type="GO" id="GO:0044281">
    <property type="term" value="P:small molecule metabolic process"/>
    <property type="evidence" value="ECO:0007669"/>
    <property type="project" value="UniProtKB-ARBA"/>
</dbReference>
<dbReference type="InterPro" id="IPR051400">
    <property type="entry name" value="HAD-like_hydrolase"/>
</dbReference>
<gene>
    <name evidence="5" type="ORF">SAMN05421733_102246</name>
</gene>
<dbReference type="Gene3D" id="1.10.150.520">
    <property type="match status" value="1"/>
</dbReference>
<dbReference type="SFLD" id="SFLDG01129">
    <property type="entry name" value="C1.5:_HAD__Beta-PGM__Phosphata"/>
    <property type="match status" value="1"/>
</dbReference>
<reference evidence="6" key="1">
    <citation type="submission" date="2016-09" db="EMBL/GenBank/DDBJ databases">
        <authorList>
            <person name="Varghese N."/>
            <person name="Submissions S."/>
        </authorList>
    </citation>
    <scope>NUCLEOTIDE SEQUENCE [LARGE SCALE GENOMIC DNA]</scope>
    <source>
        <strain evidence="6">ANC 4422</strain>
    </source>
</reference>